<dbReference type="KEGG" id="meme:HYG87_03590"/>
<dbReference type="Pfam" id="PF01871">
    <property type="entry name" value="AMMECR1"/>
    <property type="match status" value="1"/>
</dbReference>
<evidence type="ECO:0000313" key="4">
    <source>
        <dbReference type="Proteomes" id="UP000681041"/>
    </source>
</evidence>
<dbReference type="InterPro" id="IPR036071">
    <property type="entry name" value="AMMECR1_dom_sf"/>
</dbReference>
<dbReference type="AlphaFoldDB" id="A0A8T8K4K5"/>
<dbReference type="PROSITE" id="PS51112">
    <property type="entry name" value="AMMECR1"/>
    <property type="match status" value="1"/>
</dbReference>
<sequence length="188" mass="21053">MISSQEGNFLIKLARNAIATYLNERKVIDIPIDTPDSLMEKRGAFVTINESGNLRGCIGYSEPIKPLVNTVIEVAISAATSDPRFYPLKKTELEKITLEVSVLSKPHLIQVTEPQEYLEKVKVSEDGLIVEKGFNKGLLLPQVASEWGWDSEELLCNTCMKAGLSPDCWLDSDTKVYNFQAQVFQEKE</sequence>
<dbReference type="Proteomes" id="UP000681041">
    <property type="component" value="Chromosome"/>
</dbReference>
<dbReference type="InterPro" id="IPR027485">
    <property type="entry name" value="AMMECR1_N"/>
</dbReference>
<dbReference type="RefSeq" id="WP_211533863.1">
    <property type="nucleotide sequence ID" value="NZ_CP058560.1"/>
</dbReference>
<evidence type="ECO:0000256" key="1">
    <source>
        <dbReference type="HAMAP-Rule" id="MF_00645"/>
    </source>
</evidence>
<dbReference type="HAMAP" id="MF_00645">
    <property type="entry name" value="AMMECR1"/>
    <property type="match status" value="1"/>
</dbReference>
<dbReference type="InterPro" id="IPR027623">
    <property type="entry name" value="AmmeMemoSam_A"/>
</dbReference>
<dbReference type="InterPro" id="IPR023473">
    <property type="entry name" value="AMMECR1"/>
</dbReference>
<dbReference type="InterPro" id="IPR023472">
    <property type="entry name" value="Uncharacterised_MJ0810"/>
</dbReference>
<dbReference type="GeneID" id="64819817"/>
<dbReference type="InterPro" id="IPR002733">
    <property type="entry name" value="AMMECR1_domain"/>
</dbReference>
<name>A0A8T8K4K5_9EURY</name>
<dbReference type="PANTHER" id="PTHR13016:SF0">
    <property type="entry name" value="AMME SYNDROME CANDIDATE GENE 1 PROTEIN"/>
    <property type="match status" value="1"/>
</dbReference>
<dbReference type="SUPFAM" id="SSF143447">
    <property type="entry name" value="AMMECR1-like"/>
    <property type="match status" value="1"/>
</dbReference>
<gene>
    <name evidence="3" type="ORF">HYG87_03590</name>
</gene>
<dbReference type="NCBIfam" id="TIGR04335">
    <property type="entry name" value="AmmeMemoSam_A"/>
    <property type="match status" value="1"/>
</dbReference>
<evidence type="ECO:0000313" key="3">
    <source>
        <dbReference type="EMBL" id="QUH22917.1"/>
    </source>
</evidence>
<feature type="domain" description="AMMECR1" evidence="2">
    <location>
        <begin position="5"/>
        <end position="188"/>
    </location>
</feature>
<dbReference type="OrthoDB" id="25187at2157"/>
<dbReference type="Gene3D" id="3.30.1490.150">
    <property type="entry name" value="Hypothetical protein ph0010, domain 2"/>
    <property type="match status" value="1"/>
</dbReference>
<dbReference type="PANTHER" id="PTHR13016">
    <property type="entry name" value="AMMECR1 HOMOLOG"/>
    <property type="match status" value="1"/>
</dbReference>
<evidence type="ECO:0000259" key="2">
    <source>
        <dbReference type="PROSITE" id="PS51112"/>
    </source>
</evidence>
<dbReference type="Gene3D" id="3.30.700.20">
    <property type="entry name" value="Hypothetical protein ph0010, domain 1"/>
    <property type="match status" value="1"/>
</dbReference>
<dbReference type="NCBIfam" id="TIGR00296">
    <property type="entry name" value="TIGR00296 family protein"/>
    <property type="match status" value="1"/>
</dbReference>
<organism evidence="3 4">
    <name type="scientific">Methanobacterium alkalithermotolerans</name>
    <dbReference type="NCBI Taxonomy" id="2731220"/>
    <lineage>
        <taxon>Archaea</taxon>
        <taxon>Methanobacteriati</taxon>
        <taxon>Methanobacteriota</taxon>
        <taxon>Methanomada group</taxon>
        <taxon>Methanobacteria</taxon>
        <taxon>Methanobacteriales</taxon>
        <taxon>Methanobacteriaceae</taxon>
        <taxon>Methanobacterium</taxon>
    </lineage>
</organism>
<keyword evidence="4" id="KW-1185">Reference proteome</keyword>
<protein>
    <recommendedName>
        <fullName evidence="1">Protein HYG87_03590</fullName>
    </recommendedName>
</protein>
<dbReference type="EMBL" id="CP058560">
    <property type="protein sequence ID" value="QUH22917.1"/>
    <property type="molecule type" value="Genomic_DNA"/>
</dbReference>
<accession>A0A8T8K4K5</accession>
<proteinExistence type="inferred from homology"/>
<reference evidence="3" key="1">
    <citation type="submission" date="2020-07" db="EMBL/GenBank/DDBJ databases">
        <title>Methanobacterium. sp. MethCan genome.</title>
        <authorList>
            <person name="Postec A."/>
            <person name="Quemeneur M."/>
        </authorList>
    </citation>
    <scope>NUCLEOTIDE SEQUENCE</scope>
    <source>
        <strain evidence="3">MethCAN</strain>
    </source>
</reference>